<dbReference type="InterPro" id="IPR052396">
    <property type="entry name" value="Meiotic_Drive_Suppr_Kinase"/>
</dbReference>
<dbReference type="InterPro" id="IPR000719">
    <property type="entry name" value="Prot_kinase_dom"/>
</dbReference>
<dbReference type="PROSITE" id="PS50011">
    <property type="entry name" value="PROTEIN_KINASE_DOM"/>
    <property type="match status" value="1"/>
</dbReference>
<evidence type="ECO:0000256" key="1">
    <source>
        <dbReference type="SAM" id="MobiDB-lite"/>
    </source>
</evidence>
<comment type="caution">
    <text evidence="2">The sequence shown here is derived from an EMBL/GenBank/DDBJ whole genome shotgun (WGS) entry which is preliminary data.</text>
</comment>
<protein>
    <submittedName>
        <fullName evidence="2">Uncharacterized protein</fullName>
    </submittedName>
</protein>
<dbReference type="PANTHER" id="PTHR37171">
    <property type="entry name" value="SERINE/THREONINE-PROTEIN KINASE YRZF-RELATED"/>
    <property type="match status" value="1"/>
</dbReference>
<dbReference type="Gene3D" id="1.10.510.10">
    <property type="entry name" value="Transferase(Phosphotransferase) domain 1"/>
    <property type="match status" value="1"/>
</dbReference>
<feature type="compositionally biased region" description="Acidic residues" evidence="1">
    <location>
        <begin position="237"/>
        <end position="261"/>
    </location>
</feature>
<dbReference type="EMBL" id="JAABOE010000073">
    <property type="protein sequence ID" value="KAF3170689.1"/>
    <property type="molecule type" value="Genomic_DNA"/>
</dbReference>
<dbReference type="InterPro" id="IPR002575">
    <property type="entry name" value="Aminoglycoside_PTrfase"/>
</dbReference>
<feature type="region of interest" description="Disordered" evidence="1">
    <location>
        <begin position="234"/>
        <end position="261"/>
    </location>
</feature>
<dbReference type="Proteomes" id="UP000479691">
    <property type="component" value="Unassembled WGS sequence"/>
</dbReference>
<evidence type="ECO:0000313" key="3">
    <source>
        <dbReference type="Proteomes" id="UP000479691"/>
    </source>
</evidence>
<proteinExistence type="predicted"/>
<gene>
    <name evidence="2" type="ORF">TWF788_010152</name>
</gene>
<reference evidence="2 3" key="1">
    <citation type="submission" date="2019-06" db="EMBL/GenBank/DDBJ databases">
        <authorList>
            <person name="Palmer J.M."/>
        </authorList>
    </citation>
    <scope>NUCLEOTIDE SEQUENCE [LARGE SCALE GENOMIC DNA]</scope>
    <source>
        <strain evidence="2 3">TWF788</strain>
    </source>
</reference>
<dbReference type="SUPFAM" id="SSF56112">
    <property type="entry name" value="Protein kinase-like (PK-like)"/>
    <property type="match status" value="1"/>
</dbReference>
<dbReference type="GO" id="GO:0004672">
    <property type="term" value="F:protein kinase activity"/>
    <property type="evidence" value="ECO:0007669"/>
    <property type="project" value="InterPro"/>
</dbReference>
<dbReference type="PANTHER" id="PTHR37171:SF1">
    <property type="entry name" value="SERINE_THREONINE-PROTEIN KINASE YRZF-RELATED"/>
    <property type="match status" value="1"/>
</dbReference>
<dbReference type="Pfam" id="PF01636">
    <property type="entry name" value="APH"/>
    <property type="match status" value="1"/>
</dbReference>
<accession>A0A6G1ME28</accession>
<dbReference type="GO" id="GO:0005524">
    <property type="term" value="F:ATP binding"/>
    <property type="evidence" value="ECO:0007669"/>
    <property type="project" value="InterPro"/>
</dbReference>
<organism evidence="2 3">
    <name type="scientific">Orbilia oligospora</name>
    <name type="common">Nematode-trapping fungus</name>
    <name type="synonym">Arthrobotrys oligospora</name>
    <dbReference type="NCBI Taxonomy" id="2813651"/>
    <lineage>
        <taxon>Eukaryota</taxon>
        <taxon>Fungi</taxon>
        <taxon>Dikarya</taxon>
        <taxon>Ascomycota</taxon>
        <taxon>Pezizomycotina</taxon>
        <taxon>Orbiliomycetes</taxon>
        <taxon>Orbiliales</taxon>
        <taxon>Orbiliaceae</taxon>
        <taxon>Orbilia</taxon>
    </lineage>
</organism>
<name>A0A6G1ME28_ORBOL</name>
<dbReference type="InterPro" id="IPR011009">
    <property type="entry name" value="Kinase-like_dom_sf"/>
</dbReference>
<dbReference type="AlphaFoldDB" id="A0A6G1ME28"/>
<sequence length="261" mass="29514">MKLSELLDAIAPPEIRRATVYSTTKTTIPAHPREYLADLTLWPGISDDIKRFLDPYLNHEDKNIKILWNNINLRLNNAVSKNITNVMTGEVVARRGIKFRYKSTAIFKVYDITRTSKLEAADNEISAYNNLKPLQGEYIPRLYAAGTTWKWLKFLVLEDCGQAGSSQNIDQSFWPRARKAITALHKAGVIHGDVRLENFAIANGNVKVIDLGACRQGSRAEQIAELAEFDKLKEACDAEQEDDGGEQDDDEEEQDDDEEEQ</sequence>
<evidence type="ECO:0000313" key="2">
    <source>
        <dbReference type="EMBL" id="KAF3170689.1"/>
    </source>
</evidence>